<reference evidence="3" key="1">
    <citation type="submission" date="2016-11" db="EMBL/GenBank/DDBJ databases">
        <authorList>
            <person name="Shukria A."/>
            <person name="Stevens D.C."/>
        </authorList>
    </citation>
    <scope>NUCLEOTIDE SEQUENCE [LARGE SCALE GENOMIC DNA]</scope>
    <source>
        <strain evidence="3">Cbfe23</strain>
    </source>
</reference>
<proteinExistence type="predicted"/>
<evidence type="ECO:0000313" key="2">
    <source>
        <dbReference type="EMBL" id="OJH37377.1"/>
    </source>
</evidence>
<evidence type="ECO:0000313" key="3">
    <source>
        <dbReference type="Proteomes" id="UP000182229"/>
    </source>
</evidence>
<evidence type="ECO:0000256" key="1">
    <source>
        <dbReference type="SAM" id="MobiDB-lite"/>
    </source>
</evidence>
<feature type="region of interest" description="Disordered" evidence="1">
    <location>
        <begin position="39"/>
        <end position="64"/>
    </location>
</feature>
<keyword evidence="3" id="KW-1185">Reference proteome</keyword>
<comment type="caution">
    <text evidence="2">The sequence shown here is derived from an EMBL/GenBank/DDBJ whole genome shotgun (WGS) entry which is preliminary data.</text>
</comment>
<name>A0A1L9B539_9BACT</name>
<sequence length="191" mass="20822">MLALARLLSRKSHADGVRFQRAKIVHGFAKERKALAERALESSRKKHQALVDQQASRASSPPGFIESLEAAKTKVERDEAALRNAIEMVDRTAHSMTNAEATASKSKRGALGAAEKALQAQETANTSAREEGLAEPFPAIADEGSQPGDKENPAELLMDCFEDFKSCLEPLRSGIEEMMTHDMECSAAEKR</sequence>
<feature type="region of interest" description="Disordered" evidence="1">
    <location>
        <begin position="93"/>
        <end position="153"/>
    </location>
</feature>
<protein>
    <submittedName>
        <fullName evidence="2">Uncharacterized protein</fullName>
    </submittedName>
</protein>
<dbReference type="RefSeq" id="WP_071901711.1">
    <property type="nucleotide sequence ID" value="NZ_MPIN01000008.1"/>
</dbReference>
<reference evidence="2 3" key="2">
    <citation type="submission" date="2016-12" db="EMBL/GenBank/DDBJ databases">
        <title>Draft Genome Sequence of Cystobacter ferrugineus Strain Cbfe23.</title>
        <authorList>
            <person name="Akbar S."/>
            <person name="Dowd S.E."/>
            <person name="Stevens D.C."/>
        </authorList>
    </citation>
    <scope>NUCLEOTIDE SEQUENCE [LARGE SCALE GENOMIC DNA]</scope>
    <source>
        <strain evidence="2 3">Cbfe23</strain>
    </source>
</reference>
<gene>
    <name evidence="2" type="ORF">BON30_29245</name>
</gene>
<accession>A0A1L9B539</accession>
<dbReference type="AlphaFoldDB" id="A0A1L9B539"/>
<feature type="compositionally biased region" description="Polar residues" evidence="1">
    <location>
        <begin position="94"/>
        <end position="104"/>
    </location>
</feature>
<organism evidence="2 3">
    <name type="scientific">Cystobacter ferrugineus</name>
    <dbReference type="NCBI Taxonomy" id="83449"/>
    <lineage>
        <taxon>Bacteria</taxon>
        <taxon>Pseudomonadati</taxon>
        <taxon>Myxococcota</taxon>
        <taxon>Myxococcia</taxon>
        <taxon>Myxococcales</taxon>
        <taxon>Cystobacterineae</taxon>
        <taxon>Archangiaceae</taxon>
        <taxon>Cystobacter</taxon>
    </lineage>
</organism>
<dbReference type="Proteomes" id="UP000182229">
    <property type="component" value="Unassembled WGS sequence"/>
</dbReference>
<dbReference type="EMBL" id="MPIN01000008">
    <property type="protein sequence ID" value="OJH37377.1"/>
    <property type="molecule type" value="Genomic_DNA"/>
</dbReference>